<dbReference type="EMBL" id="PFAF01000012">
    <property type="protein sequence ID" value="PIR99173.1"/>
    <property type="molecule type" value="Genomic_DNA"/>
</dbReference>
<comment type="caution">
    <text evidence="1">The sequence shown here is derived from an EMBL/GenBank/DDBJ whole genome shotgun (WGS) entry which is preliminary data.</text>
</comment>
<reference evidence="2" key="1">
    <citation type="submission" date="2017-09" db="EMBL/GenBank/DDBJ databases">
        <title>Depth-based differentiation of microbial function through sediment-hosted aquifers and enrichment of novel symbionts in the deep terrestrial subsurface.</title>
        <authorList>
            <person name="Probst A.J."/>
            <person name="Ladd B."/>
            <person name="Jarett J.K."/>
            <person name="Geller-Mcgrath D.E."/>
            <person name="Sieber C.M.K."/>
            <person name="Emerson J.B."/>
            <person name="Anantharaman K."/>
            <person name="Thomas B.C."/>
            <person name="Malmstrom R."/>
            <person name="Stieglmeier M."/>
            <person name="Klingl A."/>
            <person name="Woyke T."/>
            <person name="Ryan C.M."/>
            <person name="Banfield J.F."/>
        </authorList>
    </citation>
    <scope>NUCLEOTIDE SEQUENCE [LARGE SCALE GENOMIC DNA]</scope>
</reference>
<dbReference type="InterPro" id="IPR029052">
    <property type="entry name" value="Metallo-depent_PP-like"/>
</dbReference>
<dbReference type="Proteomes" id="UP000230796">
    <property type="component" value="Unassembled WGS sequence"/>
</dbReference>
<gene>
    <name evidence="1" type="ORF">COT87_00870</name>
</gene>
<proteinExistence type="predicted"/>
<evidence type="ECO:0000313" key="1">
    <source>
        <dbReference type="EMBL" id="PIR99173.1"/>
    </source>
</evidence>
<sequence length="1398" mass="158873">MRENVLYSEQSFSQDSLWLDKLASDQKQAMIFILRGGYDSLSYPQYPTGIIPGGIYRTASGINVPNGIDASERLRYINRTLLHHRQQNFQKLYNDESPNVRFLYLNSYRKIGSYEEFADMEVETLAGYGFPATYSTLISDDDNAIPDCSRDVILDRLSNGQFYNRGIEFVFPKSNLDTHFFYIDRKANTLFRAQHLKKVLENDYFKFLLPTDESRSGLKSDLTDLLKKLATTQDSILFITKIIDFIQRHRFSTVSAAMFDLTHLFINRKLQSIVQSNRVMQHIDSQLKSLWTMRGFYIPSLTHLDDTLSRYSINLNDLAQFIKDNFLNEMYQYCGGWPDSLDDLVLDNLFYQAIFDIEAGGRSLDPTYEPIIIDDDVKVPEGLSDLLSIDQKSGQIIFRQALTIVSQDVLLPLLSKIFTKNNPTPIEGAIKTHLLKLAYFHTKESIGAEILRIIKLNKAGYLATTFQSDNRGEYFLLANIPENGYQANKVHVDITDKTIKLSRVQTIDTSFTVKSYSYFDPSINYFLPENNLFTSKISRHKKLNYLFSQYKDLLSDRFRNLLFNIKDELKNQHVVVAFPFFKEHNVLIQHVLQCIKFHAGSTLHLLLISNLPHDDFEIRLSQVQAAIDKLSPTNVYLYPINTNEINQLNIWMSNKLLAFKLMVELYQLLVQAGLNFTRAYLMESDIFNAADWWKKLSDIAIEKEEIVLLDYSVQCRLEGGPLENTTPHVDVKENIFYKLIEKPLTSILFGREVGAIMGSSYGFGSKAIDVISQINQSSSKAQSIESLIISAFDYINVRTIDVGSKIHYASSVIDERFGYRVLGFVEGIVINLGKLLRVRANLKHNIVIGINDELVSALESAEFRTAYDAALETVGHFSEVYAELLGRERAATILSQIKSQGLHPLEWLEIIMRSILLSQNVSPSTLIEYLASLQPLAVLMMPHFTRSGITIQRDQIISLVESLIQAGTATVQSSDILLFTNPSQHGKDYLLSDIQGEYEAFCRLLVGLGLIDDAEDPIINVPMGSNLVIAGDLVDCYSSQPELYVRTCLKKISMDRTIDREGLLQSLQCVFGEDVSELENLDYEILLKQPHDLQSLVAAYKTYLLANMIMVGQKINNGDPSKGNIFVLLGNHEADLLSGKIYYRSLQKTFLLNMLGISGTFEHEWKDKVVNTTPRFQQGKIVEFRDAPERFIGSVELLRWINNFPTAIVSRGNLIMHAGPGEELLDAINNGSIKSVEQICTKMFELRSTAIERDGIYQAESIYDLHRNISYLVDNTYRLVPMLNLLNCKLLAVGHSPYLVMQALGIETSESNIEKYPYLLSQTGLINERLIKLDGAVKYNADNMSAVIVDNDLVASVDSEGVKNIYNEKEKSHITHQEIQRAAGIDKALRQLLDHDYR</sequence>
<dbReference type="SUPFAM" id="SSF56300">
    <property type="entry name" value="Metallo-dependent phosphatases"/>
    <property type="match status" value="1"/>
</dbReference>
<name>A0A2H0VJB2_9BACT</name>
<evidence type="ECO:0000313" key="2">
    <source>
        <dbReference type="Proteomes" id="UP000230796"/>
    </source>
</evidence>
<protein>
    <submittedName>
        <fullName evidence="1">Uncharacterized protein</fullName>
    </submittedName>
</protein>
<dbReference type="Gene3D" id="3.60.21.10">
    <property type="match status" value="1"/>
</dbReference>
<accession>A0A2H0VJB2</accession>
<organism evidence="1 2">
    <name type="scientific">Candidatus Collierbacteria bacterium CG10_big_fil_rev_8_21_14_0_10_44_9</name>
    <dbReference type="NCBI Taxonomy" id="1974535"/>
    <lineage>
        <taxon>Bacteria</taxon>
        <taxon>Candidatus Collieribacteriota</taxon>
    </lineage>
</organism>